<dbReference type="Proteomes" id="UP001586593">
    <property type="component" value="Unassembled WGS sequence"/>
</dbReference>
<evidence type="ECO:0000313" key="3">
    <source>
        <dbReference type="EMBL" id="KAL1854365.1"/>
    </source>
</evidence>
<name>A0ABR3W6I0_9PEZI</name>
<sequence length="203" mass="22421">MAHKCRRKSSSFSRLFLRCFLFIPFCSLVATALSPRSRSFLCWSLVVAAKAIRPSQLVGLASYRPARDHPPRPTQPQTITTLAQPGNSRRTPPLFPQPALAASGHVQSCVRIVAASIPHVGQAGCNAGRGPRGTHPPRRNTPKGREGKHLLLGHARPNPRRTISSGRRHFSRIINITTTGTERDTKTPRIDPKPRLHLSSRYP</sequence>
<reference evidence="3 4" key="1">
    <citation type="journal article" date="2024" name="Commun. Biol.">
        <title>Comparative genomic analysis of thermophilic fungi reveals convergent evolutionary adaptations and gene losses.</title>
        <authorList>
            <person name="Steindorff A.S."/>
            <person name="Aguilar-Pontes M.V."/>
            <person name="Robinson A.J."/>
            <person name="Andreopoulos B."/>
            <person name="LaButti K."/>
            <person name="Kuo A."/>
            <person name="Mondo S."/>
            <person name="Riley R."/>
            <person name="Otillar R."/>
            <person name="Haridas S."/>
            <person name="Lipzen A."/>
            <person name="Grimwood J."/>
            <person name="Schmutz J."/>
            <person name="Clum A."/>
            <person name="Reid I.D."/>
            <person name="Moisan M.C."/>
            <person name="Butler G."/>
            <person name="Nguyen T.T.M."/>
            <person name="Dewar K."/>
            <person name="Conant G."/>
            <person name="Drula E."/>
            <person name="Henrissat B."/>
            <person name="Hansel C."/>
            <person name="Singer S."/>
            <person name="Hutchinson M.I."/>
            <person name="de Vries R.P."/>
            <person name="Natvig D.O."/>
            <person name="Powell A.J."/>
            <person name="Tsang A."/>
            <person name="Grigoriev I.V."/>
        </authorList>
    </citation>
    <scope>NUCLEOTIDE SEQUENCE [LARGE SCALE GENOMIC DNA]</scope>
    <source>
        <strain evidence="3 4">ATCC 24622</strain>
    </source>
</reference>
<evidence type="ECO:0000313" key="4">
    <source>
        <dbReference type="Proteomes" id="UP001586593"/>
    </source>
</evidence>
<feature type="region of interest" description="Disordered" evidence="1">
    <location>
        <begin position="124"/>
        <end position="203"/>
    </location>
</feature>
<evidence type="ECO:0000256" key="2">
    <source>
        <dbReference type="SAM" id="SignalP"/>
    </source>
</evidence>
<evidence type="ECO:0008006" key="5">
    <source>
        <dbReference type="Google" id="ProtNLM"/>
    </source>
</evidence>
<feature type="region of interest" description="Disordered" evidence="1">
    <location>
        <begin position="66"/>
        <end position="91"/>
    </location>
</feature>
<proteinExistence type="predicted"/>
<feature type="chain" id="PRO_5046696051" description="Secreted protein" evidence="2">
    <location>
        <begin position="32"/>
        <end position="203"/>
    </location>
</feature>
<accession>A0ABR3W6I0</accession>
<organism evidence="3 4">
    <name type="scientific">Phialemonium thermophilum</name>
    <dbReference type="NCBI Taxonomy" id="223376"/>
    <lineage>
        <taxon>Eukaryota</taxon>
        <taxon>Fungi</taxon>
        <taxon>Dikarya</taxon>
        <taxon>Ascomycota</taxon>
        <taxon>Pezizomycotina</taxon>
        <taxon>Sordariomycetes</taxon>
        <taxon>Sordariomycetidae</taxon>
        <taxon>Cephalothecales</taxon>
        <taxon>Cephalothecaceae</taxon>
        <taxon>Phialemonium</taxon>
    </lineage>
</organism>
<keyword evidence="4" id="KW-1185">Reference proteome</keyword>
<feature type="compositionally biased region" description="Basic and acidic residues" evidence="1">
    <location>
        <begin position="181"/>
        <end position="194"/>
    </location>
</feature>
<protein>
    <recommendedName>
        <fullName evidence="5">Secreted protein</fullName>
    </recommendedName>
</protein>
<keyword evidence="2" id="KW-0732">Signal</keyword>
<evidence type="ECO:0000256" key="1">
    <source>
        <dbReference type="SAM" id="MobiDB-lite"/>
    </source>
</evidence>
<feature type="signal peptide" evidence="2">
    <location>
        <begin position="1"/>
        <end position="31"/>
    </location>
</feature>
<dbReference type="EMBL" id="JAZHXJ010000667">
    <property type="protein sequence ID" value="KAL1854365.1"/>
    <property type="molecule type" value="Genomic_DNA"/>
</dbReference>
<gene>
    <name evidence="3" type="ORF">VTK73DRAFT_8761</name>
</gene>
<comment type="caution">
    <text evidence="3">The sequence shown here is derived from an EMBL/GenBank/DDBJ whole genome shotgun (WGS) entry which is preliminary data.</text>
</comment>